<reference evidence="1" key="1">
    <citation type="submission" date="2015-03" db="EMBL/GenBank/DDBJ databases">
        <title>MIGS Cultured Bacterial/Archaeal sample from Brevibacillus laterosporus.</title>
        <authorList>
            <person name="Zeng D."/>
            <person name="Zhu L."/>
            <person name="Dong G."/>
            <person name="Ye W."/>
            <person name="Ren D."/>
            <person name="Wu L."/>
            <person name="Xu J."/>
            <person name="Li G."/>
            <person name="Guo L."/>
        </authorList>
    </citation>
    <scope>NUCLEOTIDE SEQUENCE</scope>
    <source>
        <strain evidence="1">B9</strain>
    </source>
</reference>
<dbReference type="RefSeq" id="WP_031412654.1">
    <property type="nucleotide sequence ID" value="NZ_CP011074.1"/>
</dbReference>
<name>A0A0F6XZG7_BRELA</name>
<protein>
    <submittedName>
        <fullName evidence="1">Uncharacterized protein</fullName>
    </submittedName>
</protein>
<evidence type="ECO:0000313" key="1">
    <source>
        <dbReference type="EMBL" id="AKF93746.1"/>
    </source>
</evidence>
<organism evidence="1">
    <name type="scientific">Brevibacillus laterosporus</name>
    <name type="common">Bacillus laterosporus</name>
    <dbReference type="NCBI Taxonomy" id="1465"/>
    <lineage>
        <taxon>Bacteria</taxon>
        <taxon>Bacillati</taxon>
        <taxon>Bacillota</taxon>
        <taxon>Bacilli</taxon>
        <taxon>Bacillales</taxon>
        <taxon>Paenibacillaceae</taxon>
        <taxon>Brevibacillus</taxon>
    </lineage>
</organism>
<accession>A0A0F6XZG7</accession>
<proteinExistence type="predicted"/>
<sequence>MSEQIHQTEIENEFLNIAYNRFYDLYEEIMDESFWNKDAKYRLFRVKEVFSVYFELLKYPPIKWVIGRERRPNFADVGMDLMKFVRNMVQHFPYFDSWDDIWIRKSLVNLYSARPQFIDKFLSKFEGHEELKYRFWEEKHKRLTYIKVTFPQEYSNDNKIYLKDILSEKEGIMFALILMYKILQSQVVSIK</sequence>
<dbReference type="AlphaFoldDB" id="A0A0F6XZG7"/>
<dbReference type="EMBL" id="CP011074">
    <property type="protein sequence ID" value="AKF93746.1"/>
    <property type="molecule type" value="Genomic_DNA"/>
</dbReference>
<gene>
    <name evidence="1" type="ORF">EX87_08965</name>
</gene>